<feature type="transmembrane region" description="Helical" evidence="7">
    <location>
        <begin position="267"/>
        <end position="288"/>
    </location>
</feature>
<feature type="transmembrane region" description="Helical" evidence="7">
    <location>
        <begin position="377"/>
        <end position="395"/>
    </location>
</feature>
<feature type="transmembrane region" description="Helical" evidence="7">
    <location>
        <begin position="402"/>
        <end position="422"/>
    </location>
</feature>
<gene>
    <name evidence="9" type="ORF">M501DRAFT_936609</name>
</gene>
<feature type="transmembrane region" description="Helical" evidence="7">
    <location>
        <begin position="341"/>
        <end position="362"/>
    </location>
</feature>
<keyword evidence="2 7" id="KW-0812">Transmembrane</keyword>
<evidence type="ECO:0000256" key="7">
    <source>
        <dbReference type="SAM" id="Phobius"/>
    </source>
</evidence>
<evidence type="ECO:0000256" key="6">
    <source>
        <dbReference type="SAM" id="MobiDB-lite"/>
    </source>
</evidence>
<evidence type="ECO:0000256" key="5">
    <source>
        <dbReference type="SAM" id="Coils"/>
    </source>
</evidence>
<dbReference type="GO" id="GO:0022857">
    <property type="term" value="F:transmembrane transporter activity"/>
    <property type="evidence" value="ECO:0007669"/>
    <property type="project" value="InterPro"/>
</dbReference>
<accession>A0A9P4S9K2</accession>
<feature type="transmembrane region" description="Helical" evidence="7">
    <location>
        <begin position="468"/>
        <end position="493"/>
    </location>
</feature>
<evidence type="ECO:0000313" key="9">
    <source>
        <dbReference type="EMBL" id="KAF2837772.1"/>
    </source>
</evidence>
<evidence type="ECO:0000256" key="2">
    <source>
        <dbReference type="ARBA" id="ARBA00022692"/>
    </source>
</evidence>
<dbReference type="AlphaFoldDB" id="A0A9P4S9K2"/>
<keyword evidence="4 7" id="KW-0472">Membrane</keyword>
<dbReference type="InterPro" id="IPR036259">
    <property type="entry name" value="MFS_trans_sf"/>
</dbReference>
<name>A0A9P4S9K2_9PEZI</name>
<evidence type="ECO:0000256" key="1">
    <source>
        <dbReference type="ARBA" id="ARBA00004141"/>
    </source>
</evidence>
<feature type="transmembrane region" description="Helical" evidence="7">
    <location>
        <begin position="532"/>
        <end position="556"/>
    </location>
</feature>
<feature type="transmembrane region" description="Helical" evidence="7">
    <location>
        <begin position="163"/>
        <end position="183"/>
    </location>
</feature>
<evidence type="ECO:0000256" key="4">
    <source>
        <dbReference type="ARBA" id="ARBA00023136"/>
    </source>
</evidence>
<feature type="transmembrane region" description="Helical" evidence="7">
    <location>
        <begin position="70"/>
        <end position="96"/>
    </location>
</feature>
<dbReference type="InterPro" id="IPR011701">
    <property type="entry name" value="MFS"/>
</dbReference>
<evidence type="ECO:0000313" key="10">
    <source>
        <dbReference type="Proteomes" id="UP000799429"/>
    </source>
</evidence>
<feature type="transmembrane region" description="Helical" evidence="7">
    <location>
        <begin position="428"/>
        <end position="448"/>
    </location>
</feature>
<dbReference type="EMBL" id="MU006098">
    <property type="protein sequence ID" value="KAF2837772.1"/>
    <property type="molecule type" value="Genomic_DNA"/>
</dbReference>
<protein>
    <submittedName>
        <fullName evidence="9">MFS general substrate transporter</fullName>
    </submittedName>
</protein>
<dbReference type="PANTHER" id="PTHR23501:SF199">
    <property type="entry name" value="MFS EFFLUX TRANSPORTER INPD-RELATED"/>
    <property type="match status" value="1"/>
</dbReference>
<comment type="caution">
    <text evidence="9">The sequence shown here is derived from an EMBL/GenBank/DDBJ whole genome shotgun (WGS) entry which is preliminary data.</text>
</comment>
<evidence type="ECO:0000256" key="3">
    <source>
        <dbReference type="ARBA" id="ARBA00022989"/>
    </source>
</evidence>
<dbReference type="PANTHER" id="PTHR23501">
    <property type="entry name" value="MAJOR FACILITATOR SUPERFAMILY"/>
    <property type="match status" value="1"/>
</dbReference>
<dbReference type="GO" id="GO:0005886">
    <property type="term" value="C:plasma membrane"/>
    <property type="evidence" value="ECO:0007669"/>
    <property type="project" value="TreeGrafter"/>
</dbReference>
<feature type="transmembrane region" description="Helical" evidence="7">
    <location>
        <begin position="300"/>
        <end position="320"/>
    </location>
</feature>
<dbReference type="OrthoDB" id="10021397at2759"/>
<dbReference type="PROSITE" id="PS50850">
    <property type="entry name" value="MFS"/>
    <property type="match status" value="1"/>
</dbReference>
<dbReference type="Gene3D" id="1.20.1250.20">
    <property type="entry name" value="MFS general substrate transporter like domains"/>
    <property type="match status" value="2"/>
</dbReference>
<keyword evidence="5" id="KW-0175">Coiled coil</keyword>
<keyword evidence="10" id="KW-1185">Reference proteome</keyword>
<evidence type="ECO:0000259" key="8">
    <source>
        <dbReference type="PROSITE" id="PS50850"/>
    </source>
</evidence>
<feature type="domain" description="Major facilitator superfamily (MFS) profile" evidence="8">
    <location>
        <begin position="73"/>
        <end position="561"/>
    </location>
</feature>
<feature type="transmembrane region" description="Helical" evidence="7">
    <location>
        <begin position="195"/>
        <end position="214"/>
    </location>
</feature>
<sequence>MKSVGILESPTPSNETLSRPHGSRKPSNDSLEGTTFPAAKSNLSKGSLAALNPTPEPEATESQYLTSWRLYIVIACLFFGVFLVALDTHIITVAVPKIISDFHSLEDVAWYGTAYLVTSTAFQPIYGSLYKFFDTKLVYSMSILVFEVGSIICAAATSSNLFIIGRAVAGLGGAGIFQGALAIVGKVIVLEQRPIYFSIVASVFAISIGAGPPLGGVFTEKSTWRWCFWINLPIGAVVLFVLTYILKIKEEDTENRILPFIQKLDHLDPLSCTVFLGSVVCILLALQWGGQTKSWDSPTIIGLLVGSGVLAILFVGLQWWRQDKALIPPRIFRKRTVYTSVGVVFFLGGSAYLNPFFLSFYFQAVRGVGQIDAGVDLIPILLSQIVAMVVVGTIVKIWGHYVPCMIVGELICVVGTALLTQLKSDTSTVIWAVYLFVSGFGMGMAVQLPYTAIQIALSEDDVTTANGIVLLSFLLGGAIAISMGQTITITTILDEVPKMIPGLSPHDVIAAGSAYLDLVASSEEILHVLRSIWSIAISRTMILSVALVGAAVPFTLGMEWLNAKKISEARKREEEDIERERRAAEEREREMEKNRYLTVAYMAPREGLYEGW</sequence>
<proteinExistence type="predicted"/>
<dbReference type="Proteomes" id="UP000799429">
    <property type="component" value="Unassembled WGS sequence"/>
</dbReference>
<dbReference type="PRINTS" id="PR01036">
    <property type="entry name" value="TCRTETB"/>
</dbReference>
<organism evidence="9 10">
    <name type="scientific">Patellaria atrata CBS 101060</name>
    <dbReference type="NCBI Taxonomy" id="1346257"/>
    <lineage>
        <taxon>Eukaryota</taxon>
        <taxon>Fungi</taxon>
        <taxon>Dikarya</taxon>
        <taxon>Ascomycota</taxon>
        <taxon>Pezizomycotina</taxon>
        <taxon>Dothideomycetes</taxon>
        <taxon>Dothideomycetes incertae sedis</taxon>
        <taxon>Patellariales</taxon>
        <taxon>Patellariaceae</taxon>
        <taxon>Patellaria</taxon>
    </lineage>
</organism>
<feature type="transmembrane region" description="Helical" evidence="7">
    <location>
        <begin position="138"/>
        <end position="157"/>
    </location>
</feature>
<dbReference type="Pfam" id="PF07690">
    <property type="entry name" value="MFS_1"/>
    <property type="match status" value="1"/>
</dbReference>
<reference evidence="9" key="1">
    <citation type="journal article" date="2020" name="Stud. Mycol.">
        <title>101 Dothideomycetes genomes: a test case for predicting lifestyles and emergence of pathogens.</title>
        <authorList>
            <person name="Haridas S."/>
            <person name="Albert R."/>
            <person name="Binder M."/>
            <person name="Bloem J."/>
            <person name="Labutti K."/>
            <person name="Salamov A."/>
            <person name="Andreopoulos B."/>
            <person name="Baker S."/>
            <person name="Barry K."/>
            <person name="Bills G."/>
            <person name="Bluhm B."/>
            <person name="Cannon C."/>
            <person name="Castanera R."/>
            <person name="Culley D."/>
            <person name="Daum C."/>
            <person name="Ezra D."/>
            <person name="Gonzalez J."/>
            <person name="Henrissat B."/>
            <person name="Kuo A."/>
            <person name="Liang C."/>
            <person name="Lipzen A."/>
            <person name="Lutzoni F."/>
            <person name="Magnuson J."/>
            <person name="Mondo S."/>
            <person name="Nolan M."/>
            <person name="Ohm R."/>
            <person name="Pangilinan J."/>
            <person name="Park H.-J."/>
            <person name="Ramirez L."/>
            <person name="Alfaro M."/>
            <person name="Sun H."/>
            <person name="Tritt A."/>
            <person name="Yoshinaga Y."/>
            <person name="Zwiers L.-H."/>
            <person name="Turgeon B."/>
            <person name="Goodwin S."/>
            <person name="Spatafora J."/>
            <person name="Crous P."/>
            <person name="Grigoriev I."/>
        </authorList>
    </citation>
    <scope>NUCLEOTIDE SEQUENCE</scope>
    <source>
        <strain evidence="9">CBS 101060</strain>
    </source>
</reference>
<feature type="transmembrane region" description="Helical" evidence="7">
    <location>
        <begin position="226"/>
        <end position="246"/>
    </location>
</feature>
<feature type="transmembrane region" description="Helical" evidence="7">
    <location>
        <begin position="108"/>
        <end position="126"/>
    </location>
</feature>
<keyword evidence="3 7" id="KW-1133">Transmembrane helix</keyword>
<dbReference type="CDD" id="cd17502">
    <property type="entry name" value="MFS_Azr1_MDR_like"/>
    <property type="match status" value="1"/>
</dbReference>
<feature type="coiled-coil region" evidence="5">
    <location>
        <begin position="563"/>
        <end position="594"/>
    </location>
</feature>
<dbReference type="SUPFAM" id="SSF103473">
    <property type="entry name" value="MFS general substrate transporter"/>
    <property type="match status" value="1"/>
</dbReference>
<dbReference type="InterPro" id="IPR020846">
    <property type="entry name" value="MFS_dom"/>
</dbReference>
<feature type="region of interest" description="Disordered" evidence="6">
    <location>
        <begin position="1"/>
        <end position="39"/>
    </location>
</feature>
<comment type="subcellular location">
    <subcellularLocation>
        <location evidence="1">Membrane</location>
        <topology evidence="1">Multi-pass membrane protein</topology>
    </subcellularLocation>
</comment>